<organism evidence="6 7">
    <name type="scientific">Priapulus caudatus</name>
    <name type="common">Priapulid worm</name>
    <dbReference type="NCBI Taxonomy" id="37621"/>
    <lineage>
        <taxon>Eukaryota</taxon>
        <taxon>Metazoa</taxon>
        <taxon>Ecdysozoa</taxon>
        <taxon>Scalidophora</taxon>
        <taxon>Priapulida</taxon>
        <taxon>Priapulimorpha</taxon>
        <taxon>Priapulimorphida</taxon>
        <taxon>Priapulidae</taxon>
        <taxon>Priapulus</taxon>
    </lineage>
</organism>
<dbReference type="EC" id="3.1.2.22" evidence="2"/>
<evidence type="ECO:0000256" key="2">
    <source>
        <dbReference type="ARBA" id="ARBA00012423"/>
    </source>
</evidence>
<evidence type="ECO:0000259" key="5">
    <source>
        <dbReference type="Pfam" id="PF02230"/>
    </source>
</evidence>
<evidence type="ECO:0000313" key="7">
    <source>
        <dbReference type="RefSeq" id="XP_014677482.1"/>
    </source>
</evidence>
<dbReference type="InterPro" id="IPR050565">
    <property type="entry name" value="LYPA1-2/EST-like"/>
</dbReference>
<keyword evidence="4" id="KW-0812">Transmembrane</keyword>
<evidence type="ECO:0000256" key="4">
    <source>
        <dbReference type="SAM" id="Phobius"/>
    </source>
</evidence>
<dbReference type="SUPFAM" id="SSF53474">
    <property type="entry name" value="alpha/beta-Hydrolases"/>
    <property type="match status" value="1"/>
</dbReference>
<evidence type="ECO:0000313" key="6">
    <source>
        <dbReference type="Proteomes" id="UP000695022"/>
    </source>
</evidence>
<protein>
    <recommendedName>
        <fullName evidence="2">palmitoyl-protein hydrolase</fullName>
        <ecNumber evidence="2">3.1.2.22</ecNumber>
    </recommendedName>
</protein>
<dbReference type="RefSeq" id="XP_014677482.1">
    <property type="nucleotide sequence ID" value="XM_014821996.1"/>
</dbReference>
<evidence type="ECO:0000256" key="1">
    <source>
        <dbReference type="ARBA" id="ARBA00006499"/>
    </source>
</evidence>
<dbReference type="PANTHER" id="PTHR10655:SF17">
    <property type="entry name" value="LYSOPHOSPHOLIPASE-LIKE PROTEIN 1"/>
    <property type="match status" value="1"/>
</dbReference>
<dbReference type="Gene3D" id="3.40.50.1820">
    <property type="entry name" value="alpha/beta hydrolase"/>
    <property type="match status" value="1"/>
</dbReference>
<keyword evidence="4" id="KW-1133">Transmembrane helix</keyword>
<dbReference type="GeneID" id="106817336"/>
<feature type="transmembrane region" description="Helical" evidence="4">
    <location>
        <begin position="60"/>
        <end position="83"/>
    </location>
</feature>
<dbReference type="InterPro" id="IPR003140">
    <property type="entry name" value="PLipase/COase/thioEstase"/>
</dbReference>
<reference evidence="7" key="1">
    <citation type="submission" date="2025-08" db="UniProtKB">
        <authorList>
            <consortium name="RefSeq"/>
        </authorList>
    </citation>
    <scope>IDENTIFICATION</scope>
</reference>
<proteinExistence type="inferred from homology"/>
<gene>
    <name evidence="7" type="primary">LOC106817336</name>
</gene>
<keyword evidence="6" id="KW-1185">Reference proteome</keyword>
<keyword evidence="4" id="KW-0472">Membrane</keyword>
<dbReference type="Proteomes" id="UP000695022">
    <property type="component" value="Unplaced"/>
</dbReference>
<dbReference type="Pfam" id="PF02230">
    <property type="entry name" value="Abhydrolase_2"/>
    <property type="match status" value="1"/>
</dbReference>
<accession>A0ABM1EZ61</accession>
<evidence type="ECO:0000256" key="3">
    <source>
        <dbReference type="ARBA" id="ARBA00022801"/>
    </source>
</evidence>
<comment type="similarity">
    <text evidence="1">Belongs to the AB hydrolase superfamily. AB hydrolase 2 family.</text>
</comment>
<feature type="domain" description="Phospholipase/carboxylesterase/thioesterase" evidence="5">
    <location>
        <begin position="68"/>
        <end position="187"/>
    </location>
</feature>
<sequence>MGKPSKRDEPHHAVHGHVTPGLLASLDIPFQPLPDYHEGAVQALEMARKHMIRRKEMTKYLFVASLTGCVIFLHGVCGAGLGMHKAVGKLLSNTLIFSHIRVVFPTAPVGKYTPIGATIRSEDERSIGESSIFLTRLIDAQVTAGIPKHRIIVGGFSMGGSMAMHLAYCYHPNVAGVFSLSSFHSNESTV</sequence>
<dbReference type="PANTHER" id="PTHR10655">
    <property type="entry name" value="LYSOPHOSPHOLIPASE-RELATED"/>
    <property type="match status" value="1"/>
</dbReference>
<keyword evidence="3" id="KW-0378">Hydrolase</keyword>
<name>A0ABM1EZ61_PRICU</name>
<dbReference type="InterPro" id="IPR029058">
    <property type="entry name" value="AB_hydrolase_fold"/>
</dbReference>